<evidence type="ECO:0000313" key="1">
    <source>
        <dbReference type="EMBL" id="BDI33498.1"/>
    </source>
</evidence>
<evidence type="ECO:0000313" key="2">
    <source>
        <dbReference type="Proteomes" id="UP000287394"/>
    </source>
</evidence>
<dbReference type="AlphaFoldDB" id="A0A402D0T7"/>
<sequence>MISAKLERVRLDSIRLPDETPGEFGLVTVIVACPGNAHEVLEKVRETLRIVMGHDAGWPTDEEWLTILPSWFVSQCVSEQAHTPEMMDAWSVDGWVYWFRPEDEDRSWRWWDASVIDADTINIQIEVSDWPFPWGALEWLLLASGATSAEV</sequence>
<accession>A0A402D0T7</accession>
<dbReference type="RefSeq" id="WP_119323169.1">
    <property type="nucleotide sequence ID" value="NZ_AP025739.1"/>
</dbReference>
<dbReference type="KEGG" id="ccot:CCAX7_55490"/>
<dbReference type="OrthoDB" id="583417at2"/>
<proteinExistence type="predicted"/>
<protein>
    <submittedName>
        <fullName evidence="1">Uncharacterized protein</fullName>
    </submittedName>
</protein>
<gene>
    <name evidence="1" type="ORF">CCAX7_55490</name>
</gene>
<dbReference type="EMBL" id="AP025739">
    <property type="protein sequence ID" value="BDI33498.1"/>
    <property type="molecule type" value="Genomic_DNA"/>
</dbReference>
<organism evidence="1 2">
    <name type="scientific">Capsulimonas corticalis</name>
    <dbReference type="NCBI Taxonomy" id="2219043"/>
    <lineage>
        <taxon>Bacteria</taxon>
        <taxon>Bacillati</taxon>
        <taxon>Armatimonadota</taxon>
        <taxon>Armatimonadia</taxon>
        <taxon>Capsulimonadales</taxon>
        <taxon>Capsulimonadaceae</taxon>
        <taxon>Capsulimonas</taxon>
    </lineage>
</organism>
<dbReference type="Proteomes" id="UP000287394">
    <property type="component" value="Chromosome"/>
</dbReference>
<name>A0A402D0T7_9BACT</name>
<keyword evidence="2" id="KW-1185">Reference proteome</keyword>
<reference evidence="1 2" key="1">
    <citation type="journal article" date="2019" name="Int. J. Syst. Evol. Microbiol.">
        <title>Capsulimonas corticalis gen. nov., sp. nov., an aerobic capsulated bacterium, of a novel bacterial order, Capsulimonadales ord. nov., of the class Armatimonadia of the phylum Armatimonadetes.</title>
        <authorList>
            <person name="Li J."/>
            <person name="Kudo C."/>
            <person name="Tonouchi A."/>
        </authorList>
    </citation>
    <scope>NUCLEOTIDE SEQUENCE [LARGE SCALE GENOMIC DNA]</scope>
    <source>
        <strain evidence="1 2">AX-7</strain>
    </source>
</reference>